<dbReference type="PANTHER" id="PTHR11289:SF0">
    <property type="entry name" value="BREAST CANCER TYPE 2 SUSCEPTIBILITY PROTEIN"/>
    <property type="match status" value="1"/>
</dbReference>
<dbReference type="InterPro" id="IPR015525">
    <property type="entry name" value="BRCA2"/>
</dbReference>
<dbReference type="GO" id="GO:0005634">
    <property type="term" value="C:nucleus"/>
    <property type="evidence" value="ECO:0007669"/>
    <property type="project" value="TreeGrafter"/>
</dbReference>
<dbReference type="Pfam" id="PF09103">
    <property type="entry name" value="BRCA-2_OB1"/>
    <property type="match status" value="1"/>
</dbReference>
<dbReference type="Gene3D" id="2.40.50.140">
    <property type="entry name" value="Nucleic acid-binding proteins"/>
    <property type="match status" value="2"/>
</dbReference>
<dbReference type="InterPro" id="IPR015187">
    <property type="entry name" value="BRCA2_OB_1"/>
</dbReference>
<evidence type="ECO:0008006" key="4">
    <source>
        <dbReference type="Google" id="ProtNLM"/>
    </source>
</evidence>
<dbReference type="GO" id="GO:0006355">
    <property type="term" value="P:regulation of DNA-templated transcription"/>
    <property type="evidence" value="ECO:0007669"/>
    <property type="project" value="TreeGrafter"/>
</dbReference>
<reference evidence="3" key="1">
    <citation type="submission" date="2015-12" db="EMBL/GenBank/DDBJ databases">
        <title>De novo transcriptome assembly of four potential Pierce s Disease insect vectors from Arizona vineyards.</title>
        <authorList>
            <person name="Tassone E.E."/>
        </authorList>
    </citation>
    <scope>NUCLEOTIDE SEQUENCE</scope>
</reference>
<organism evidence="3">
    <name type="scientific">Clastoptera arizonana</name>
    <name type="common">Arizona spittle bug</name>
    <dbReference type="NCBI Taxonomy" id="38151"/>
    <lineage>
        <taxon>Eukaryota</taxon>
        <taxon>Metazoa</taxon>
        <taxon>Ecdysozoa</taxon>
        <taxon>Arthropoda</taxon>
        <taxon>Hexapoda</taxon>
        <taxon>Insecta</taxon>
        <taxon>Pterygota</taxon>
        <taxon>Neoptera</taxon>
        <taxon>Paraneoptera</taxon>
        <taxon>Hemiptera</taxon>
        <taxon>Auchenorrhyncha</taxon>
        <taxon>Cercopoidea</taxon>
        <taxon>Clastopteridae</taxon>
        <taxon>Clastoptera</taxon>
    </lineage>
</organism>
<sequence length="720" mass="81756">MILNTQKKCCVLSERISCDESIETFAENLTKIKSVCSHHIFNKIELEENKNTTYKPMLGLQTKHKNGVVLENILKFEESSTDNYLIKNTFVNDAIDFAEKSHQRIPHNSSKDPHISLDSLPSPLIDRTNCIDINHDNNHEIGSNELEQLENPLLELKNETCDDKDFNISNNWDRDSFSLSLVHEVSESTAALLEDERSMVSSGWFEPLFCSPSILSDKQTILSSLHCFESENSEGSPVLGSNDSVLKNKNLSMSKFFGEKYVKELSTTPVSKKSLKTSILQTSTPISKPLENQLHETFNCEGNDTKVIDNIVKNRLLAAKEQELFISRSKDKKINNCNTGSYLIRKMNEKCTPLKNLSRNNRPMMMNYLELFNLGLKKCILDVTSQNAMNFIFSAQDFNNRGVSIPTEDGGLIIMDEKGNIGIKEVTRCFLSTPGVDVKLVSPAWVHNHYRWIVLKLAATERSFPLNLSNRLLTPNNVLLQLKYRYDREIYKCQRSALKKILEGDDSPARKMILFVSSLLALQNTATVMEIELSDGWYKIVAAIDQDMSSLIRSKVVVVGTKLAIHGAELVNIEKPCEPLQIPNSIRLKIHTNSTRRAKWDARLGFCINQHPFCCKLSAILGKGGNIGHLKAFVVRVYPILYLVKHSQGKSEIVNDKIEHNLSEEYRQKRIARAEVLYTQMLEELELQTKHHQKLNYNENFTSEPSCSELYSLMESGSDP</sequence>
<name>A0A1B6CYH7_9HEMI</name>
<dbReference type="AlphaFoldDB" id="A0A1B6CYH7"/>
<evidence type="ECO:0000259" key="2">
    <source>
        <dbReference type="Pfam" id="PF09169"/>
    </source>
</evidence>
<feature type="domain" description="BRCA2 OB1" evidence="1">
    <location>
        <begin position="496"/>
        <end position="607"/>
    </location>
</feature>
<evidence type="ECO:0000259" key="1">
    <source>
        <dbReference type="Pfam" id="PF09103"/>
    </source>
</evidence>
<dbReference type="PANTHER" id="PTHR11289">
    <property type="entry name" value="BREAST CANCER TYPE 2 SUSCEPTIBILITY PROTEIN BRCA2"/>
    <property type="match status" value="1"/>
</dbReference>
<dbReference type="SUPFAM" id="SSF81872">
    <property type="entry name" value="BRCA2 helical domain"/>
    <property type="match status" value="1"/>
</dbReference>
<feature type="non-terminal residue" evidence="3">
    <location>
        <position position="720"/>
    </location>
</feature>
<dbReference type="EMBL" id="GEDC01018850">
    <property type="protein sequence ID" value="JAS18448.1"/>
    <property type="molecule type" value="Transcribed_RNA"/>
</dbReference>
<evidence type="ECO:0000313" key="3">
    <source>
        <dbReference type="EMBL" id="JAS18448.1"/>
    </source>
</evidence>
<dbReference type="GO" id="GO:0000724">
    <property type="term" value="P:double-strand break repair via homologous recombination"/>
    <property type="evidence" value="ECO:0007669"/>
    <property type="project" value="InterPro"/>
</dbReference>
<dbReference type="Pfam" id="PF09169">
    <property type="entry name" value="BRCA-2_helical"/>
    <property type="match status" value="1"/>
</dbReference>
<accession>A0A1B6CYH7</accession>
<dbReference type="SUPFAM" id="SSF50249">
    <property type="entry name" value="Nucleic acid-binding proteins"/>
    <property type="match status" value="1"/>
</dbReference>
<dbReference type="CDD" id="cd04493">
    <property type="entry name" value="BRCA2DBD_OB1"/>
    <property type="match status" value="1"/>
</dbReference>
<dbReference type="InterPro" id="IPR036315">
    <property type="entry name" value="BRCA2_hlx_sf"/>
</dbReference>
<dbReference type="InterPro" id="IPR015252">
    <property type="entry name" value="BRCA2_hlx"/>
</dbReference>
<dbReference type="InterPro" id="IPR012340">
    <property type="entry name" value="NA-bd_OB-fold"/>
</dbReference>
<protein>
    <recommendedName>
        <fullName evidence="4">BRCA2 OB1 domain-containing protein</fullName>
    </recommendedName>
</protein>
<proteinExistence type="predicted"/>
<gene>
    <name evidence="3" type="ORF">g.9920</name>
</gene>
<feature type="domain" description="Breast cancer type 2 susceptibility protein helical" evidence="2">
    <location>
        <begin position="314"/>
        <end position="493"/>
    </location>
</feature>